<name>A0A5B7HAJ8_PORTR</name>
<comment type="caution">
    <text evidence="1">The sequence shown here is derived from an EMBL/GenBank/DDBJ whole genome shotgun (WGS) entry which is preliminary data.</text>
</comment>
<dbReference type="Proteomes" id="UP000324222">
    <property type="component" value="Unassembled WGS sequence"/>
</dbReference>
<dbReference type="AlphaFoldDB" id="A0A5B7HAJ8"/>
<keyword evidence="2" id="KW-1185">Reference proteome</keyword>
<gene>
    <name evidence="1" type="ORF">E2C01_060994</name>
</gene>
<organism evidence="1 2">
    <name type="scientific">Portunus trituberculatus</name>
    <name type="common">Swimming crab</name>
    <name type="synonym">Neptunus trituberculatus</name>
    <dbReference type="NCBI Taxonomy" id="210409"/>
    <lineage>
        <taxon>Eukaryota</taxon>
        <taxon>Metazoa</taxon>
        <taxon>Ecdysozoa</taxon>
        <taxon>Arthropoda</taxon>
        <taxon>Crustacea</taxon>
        <taxon>Multicrustacea</taxon>
        <taxon>Malacostraca</taxon>
        <taxon>Eumalacostraca</taxon>
        <taxon>Eucarida</taxon>
        <taxon>Decapoda</taxon>
        <taxon>Pleocyemata</taxon>
        <taxon>Brachyura</taxon>
        <taxon>Eubrachyura</taxon>
        <taxon>Portunoidea</taxon>
        <taxon>Portunidae</taxon>
        <taxon>Portuninae</taxon>
        <taxon>Portunus</taxon>
    </lineage>
</organism>
<dbReference type="OrthoDB" id="10670714at2759"/>
<reference evidence="1 2" key="1">
    <citation type="submission" date="2019-05" db="EMBL/GenBank/DDBJ databases">
        <title>Another draft genome of Portunus trituberculatus and its Hox gene families provides insights of decapod evolution.</title>
        <authorList>
            <person name="Jeong J.-H."/>
            <person name="Song I."/>
            <person name="Kim S."/>
            <person name="Choi T."/>
            <person name="Kim D."/>
            <person name="Ryu S."/>
            <person name="Kim W."/>
        </authorList>
    </citation>
    <scope>NUCLEOTIDE SEQUENCE [LARGE SCALE GENOMIC DNA]</scope>
    <source>
        <tissue evidence="1">Muscle</tissue>
    </source>
</reference>
<sequence length="113" mass="13065">MDNDSSEDEVFFGPITNKEKCIAARYHGRKTLILPQRNPLYRRWSTTAYRGQHVHHSLPLFKTITASAAAHLPWLNLPPKRPAMSPSIAKKTRKSLTLKVKLDFIQTQERREN</sequence>
<evidence type="ECO:0000313" key="1">
    <source>
        <dbReference type="EMBL" id="MPC66839.1"/>
    </source>
</evidence>
<protein>
    <submittedName>
        <fullName evidence="1">Uncharacterized protein</fullName>
    </submittedName>
</protein>
<proteinExistence type="predicted"/>
<accession>A0A5B7HAJ8</accession>
<evidence type="ECO:0000313" key="2">
    <source>
        <dbReference type="Proteomes" id="UP000324222"/>
    </source>
</evidence>
<dbReference type="EMBL" id="VSRR010025380">
    <property type="protein sequence ID" value="MPC66839.1"/>
    <property type="molecule type" value="Genomic_DNA"/>
</dbReference>